<feature type="transmembrane region" description="Helical" evidence="1">
    <location>
        <begin position="21"/>
        <end position="37"/>
    </location>
</feature>
<dbReference type="Pfam" id="PF01757">
    <property type="entry name" value="Acyl_transf_3"/>
    <property type="match status" value="1"/>
</dbReference>
<dbReference type="RefSeq" id="WP_263413510.1">
    <property type="nucleotide sequence ID" value="NZ_BAABBH010000001.1"/>
</dbReference>
<keyword evidence="1" id="KW-1133">Transmembrane helix</keyword>
<keyword evidence="3" id="KW-0808">Transferase</keyword>
<feature type="transmembrane region" description="Helical" evidence="1">
    <location>
        <begin position="313"/>
        <end position="336"/>
    </location>
</feature>
<sequence>MVQSDRATSPRSIAYKPELEGIRAIAFGIVFLVHYSTHNANLHSHSRLAYPWLLACQLSYCAVPIFFALSGYLITGVLLSTREKANYFSVFYMRRLLRIAPLYYAVLCGCALVALAMHTGLRLRLILLLVHLHNFWLTDDFYAINPMMNLGHFWSLAVEEQFYLLWPVAIFLVRNDRSLLRLCYFAIFLSLSARLAWWWWAMPYPTFGNVNSVFRCDALILGAILAISERKHKNLVEKLAFPAILCLVISCCAVLGRAFYSGTSMPVEPFGVAFISPLLSVMGIALVILAMNKSSVVHRVCSQKWAVSFGKRSYGLYVIHQLFLLVTLDRVIPWLARSCGRPIAHILGVLLALIATCCVAEFGYRFIELPGAGLKRYLPYRDQPRVQSYPTGLGLTTS</sequence>
<name>A0ABW9KGQ1_9BACT</name>
<dbReference type="InterPro" id="IPR050879">
    <property type="entry name" value="Acyltransferase_3"/>
</dbReference>
<feature type="transmembrane region" description="Helical" evidence="1">
    <location>
        <begin position="342"/>
        <end position="367"/>
    </location>
</feature>
<feature type="transmembrane region" description="Helical" evidence="1">
    <location>
        <begin position="179"/>
        <end position="200"/>
    </location>
</feature>
<proteinExistence type="predicted"/>
<feature type="transmembrane region" description="Helical" evidence="1">
    <location>
        <begin position="206"/>
        <end position="227"/>
    </location>
</feature>
<evidence type="ECO:0000256" key="1">
    <source>
        <dbReference type="SAM" id="Phobius"/>
    </source>
</evidence>
<feature type="domain" description="Acyltransferase 3" evidence="2">
    <location>
        <begin position="18"/>
        <end position="359"/>
    </location>
</feature>
<evidence type="ECO:0000259" key="2">
    <source>
        <dbReference type="Pfam" id="PF01757"/>
    </source>
</evidence>
<dbReference type="Proteomes" id="UP001634747">
    <property type="component" value="Unassembled WGS sequence"/>
</dbReference>
<feature type="transmembrane region" description="Helical" evidence="1">
    <location>
        <begin position="152"/>
        <end position="172"/>
    </location>
</feature>
<keyword evidence="1" id="KW-0812">Transmembrane</keyword>
<dbReference type="EC" id="2.3.-.-" evidence="3"/>
<evidence type="ECO:0000313" key="4">
    <source>
        <dbReference type="Proteomes" id="UP001634747"/>
    </source>
</evidence>
<protein>
    <submittedName>
        <fullName evidence="3">Acyltransferase family protein</fullName>
        <ecNumber evidence="3">2.3.-.-</ecNumber>
    </submittedName>
</protein>
<gene>
    <name evidence="3" type="ORF">ACK2TP_04145</name>
</gene>
<dbReference type="PANTHER" id="PTHR23028:SF53">
    <property type="entry name" value="ACYL_TRANSF_3 DOMAIN-CONTAINING PROTEIN"/>
    <property type="match status" value="1"/>
</dbReference>
<organism evidence="3 4">
    <name type="scientific">Terriglobus aquaticus</name>
    <dbReference type="NCBI Taxonomy" id="940139"/>
    <lineage>
        <taxon>Bacteria</taxon>
        <taxon>Pseudomonadati</taxon>
        <taxon>Acidobacteriota</taxon>
        <taxon>Terriglobia</taxon>
        <taxon>Terriglobales</taxon>
        <taxon>Acidobacteriaceae</taxon>
        <taxon>Terriglobus</taxon>
    </lineage>
</organism>
<feature type="transmembrane region" description="Helical" evidence="1">
    <location>
        <begin position="102"/>
        <end position="132"/>
    </location>
</feature>
<evidence type="ECO:0000313" key="3">
    <source>
        <dbReference type="EMBL" id="MFN2974944.1"/>
    </source>
</evidence>
<dbReference type="PANTHER" id="PTHR23028">
    <property type="entry name" value="ACETYLTRANSFERASE"/>
    <property type="match status" value="1"/>
</dbReference>
<dbReference type="EMBL" id="JBJYXY010000001">
    <property type="protein sequence ID" value="MFN2974944.1"/>
    <property type="molecule type" value="Genomic_DNA"/>
</dbReference>
<keyword evidence="3" id="KW-0012">Acyltransferase</keyword>
<keyword evidence="4" id="KW-1185">Reference proteome</keyword>
<dbReference type="InterPro" id="IPR002656">
    <property type="entry name" value="Acyl_transf_3_dom"/>
</dbReference>
<feature type="transmembrane region" description="Helical" evidence="1">
    <location>
        <begin position="57"/>
        <end position="81"/>
    </location>
</feature>
<keyword evidence="1" id="KW-0472">Membrane</keyword>
<accession>A0ABW9KGQ1</accession>
<reference evidence="3 4" key="1">
    <citation type="submission" date="2024-12" db="EMBL/GenBank/DDBJ databases">
        <authorList>
            <person name="Lee Y."/>
        </authorList>
    </citation>
    <scope>NUCLEOTIDE SEQUENCE [LARGE SCALE GENOMIC DNA]</scope>
    <source>
        <strain evidence="3 4">03SUJ4</strain>
    </source>
</reference>
<comment type="caution">
    <text evidence="3">The sequence shown here is derived from an EMBL/GenBank/DDBJ whole genome shotgun (WGS) entry which is preliminary data.</text>
</comment>
<feature type="transmembrane region" description="Helical" evidence="1">
    <location>
        <begin position="239"/>
        <end position="260"/>
    </location>
</feature>
<feature type="transmembrane region" description="Helical" evidence="1">
    <location>
        <begin position="272"/>
        <end position="292"/>
    </location>
</feature>
<dbReference type="GO" id="GO:0016746">
    <property type="term" value="F:acyltransferase activity"/>
    <property type="evidence" value="ECO:0007669"/>
    <property type="project" value="UniProtKB-KW"/>
</dbReference>